<name>A0A9D4TV89_CHLVU</name>
<dbReference type="EMBL" id="SIDB01000002">
    <property type="protein sequence ID" value="KAI3435724.1"/>
    <property type="molecule type" value="Genomic_DNA"/>
</dbReference>
<evidence type="ECO:0000256" key="2">
    <source>
        <dbReference type="SAM" id="MobiDB-lite"/>
    </source>
</evidence>
<organism evidence="3 4">
    <name type="scientific">Chlorella vulgaris</name>
    <name type="common">Green alga</name>
    <dbReference type="NCBI Taxonomy" id="3077"/>
    <lineage>
        <taxon>Eukaryota</taxon>
        <taxon>Viridiplantae</taxon>
        <taxon>Chlorophyta</taxon>
        <taxon>core chlorophytes</taxon>
        <taxon>Trebouxiophyceae</taxon>
        <taxon>Chlorellales</taxon>
        <taxon>Chlorellaceae</taxon>
        <taxon>Chlorella clade</taxon>
        <taxon>Chlorella</taxon>
    </lineage>
</organism>
<protein>
    <submittedName>
        <fullName evidence="3">Uncharacterized protein</fullName>
    </submittedName>
</protein>
<reference evidence="3" key="2">
    <citation type="submission" date="2020-11" db="EMBL/GenBank/DDBJ databases">
        <authorList>
            <person name="Cecchin M."/>
            <person name="Marcolungo L."/>
            <person name="Rossato M."/>
            <person name="Girolomoni L."/>
            <person name="Cosentino E."/>
            <person name="Cuine S."/>
            <person name="Li-Beisson Y."/>
            <person name="Delledonne M."/>
            <person name="Ballottari M."/>
        </authorList>
    </citation>
    <scope>NUCLEOTIDE SEQUENCE</scope>
    <source>
        <strain evidence="3">211/11P</strain>
        <tissue evidence="3">Whole cell</tissue>
    </source>
</reference>
<comment type="caution">
    <text evidence="3">The sequence shown here is derived from an EMBL/GenBank/DDBJ whole genome shotgun (WGS) entry which is preliminary data.</text>
</comment>
<feature type="coiled-coil region" evidence="1">
    <location>
        <begin position="424"/>
        <end position="472"/>
    </location>
</feature>
<keyword evidence="1" id="KW-0175">Coiled coil</keyword>
<keyword evidence="4" id="KW-1185">Reference proteome</keyword>
<feature type="region of interest" description="Disordered" evidence="2">
    <location>
        <begin position="480"/>
        <end position="501"/>
    </location>
</feature>
<dbReference type="AlphaFoldDB" id="A0A9D4TV89"/>
<evidence type="ECO:0000256" key="1">
    <source>
        <dbReference type="SAM" id="Coils"/>
    </source>
</evidence>
<feature type="coiled-coil region" evidence="1">
    <location>
        <begin position="357"/>
        <end position="391"/>
    </location>
</feature>
<evidence type="ECO:0000313" key="4">
    <source>
        <dbReference type="Proteomes" id="UP001055712"/>
    </source>
</evidence>
<gene>
    <name evidence="3" type="ORF">D9Q98_001782</name>
</gene>
<dbReference type="Proteomes" id="UP001055712">
    <property type="component" value="Unassembled WGS sequence"/>
</dbReference>
<reference evidence="3" key="1">
    <citation type="journal article" date="2019" name="Plant J.">
        <title>Chlorella vulgaris genome assembly and annotation reveals the molecular basis for metabolic acclimation to high light conditions.</title>
        <authorList>
            <person name="Cecchin M."/>
            <person name="Marcolungo L."/>
            <person name="Rossato M."/>
            <person name="Girolomoni L."/>
            <person name="Cosentino E."/>
            <person name="Cuine S."/>
            <person name="Li-Beisson Y."/>
            <person name="Delledonne M."/>
            <person name="Ballottari M."/>
        </authorList>
    </citation>
    <scope>NUCLEOTIDE SEQUENCE</scope>
    <source>
        <strain evidence="3">211/11P</strain>
    </source>
</reference>
<proteinExistence type="predicted"/>
<feature type="coiled-coil region" evidence="1">
    <location>
        <begin position="181"/>
        <end position="233"/>
    </location>
</feature>
<accession>A0A9D4TV89</accession>
<sequence>MDHHARHQRGPSRVQRIDINFRLGKVPTTSSPALATAAEAAAADQMFVQMLASLATAEAHVVEQELHIQSLRAQLNDVKHAAHRSNLRIQAAHAAQDTAESAAHVALQHASCMEDEVARLRAAAAVLVEELQAQGRDRHSDAEQAAAHLQAAQVDAAVAWRALRLARREHQAREAQLRLLLGAAAEAAAKLQQKLQQREGEAVQAEHEEVSAVKELQLQIVTLRKAAASLRRQLDVNQQTADAEREAACIADQALQRQPEKQAAQVASLGACVQGLRAQLEHRDERCAELAQQLAQSDLSLGKPQRQLGELRDVSVAVKQTSTCQASSSSEAQAVDHAPADELAAAMAALPASRDAEQALLHQLEDAELSLRQAQSRHEELQRAHTALEALFVEQSSGLRQQLEVSEQRLGDVLAAQQARSTAAAEAERHAEQLSLVLAEHQALSEQLKAEASSCEARCTALQQENMRLRNAAAAAGLGMAGGEPTGRPAPPPQVAKPARVPRTVPTVSTGCRITAANRAATAALL</sequence>
<evidence type="ECO:0000313" key="3">
    <source>
        <dbReference type="EMBL" id="KAI3435724.1"/>
    </source>
</evidence>